<dbReference type="Proteomes" id="UP001652445">
    <property type="component" value="Unassembled WGS sequence"/>
</dbReference>
<evidence type="ECO:0000259" key="2">
    <source>
        <dbReference type="Pfam" id="PF12773"/>
    </source>
</evidence>
<proteinExistence type="predicted"/>
<gene>
    <name evidence="3" type="ORF">OB236_13185</name>
</gene>
<keyword evidence="4" id="KW-1185">Reference proteome</keyword>
<comment type="caution">
    <text evidence="3">The sequence shown here is derived from an EMBL/GenBank/DDBJ whole genome shotgun (WGS) entry which is preliminary data.</text>
</comment>
<reference evidence="3 4" key="1">
    <citation type="submission" date="2022-09" db="EMBL/GenBank/DDBJ databases">
        <authorList>
            <person name="Han X.L."/>
            <person name="Wang Q."/>
            <person name="Lu T."/>
        </authorList>
    </citation>
    <scope>NUCLEOTIDE SEQUENCE [LARGE SCALE GENOMIC DNA]</scope>
    <source>
        <strain evidence="3 4">WQ 127069</strain>
    </source>
</reference>
<organism evidence="3 4">
    <name type="scientific">Paenibacillus baimaensis</name>
    <dbReference type="NCBI Taxonomy" id="2982185"/>
    <lineage>
        <taxon>Bacteria</taxon>
        <taxon>Bacillati</taxon>
        <taxon>Bacillota</taxon>
        <taxon>Bacilli</taxon>
        <taxon>Bacillales</taxon>
        <taxon>Paenibacillaceae</taxon>
        <taxon>Paenibacillus</taxon>
    </lineage>
</organism>
<dbReference type="RefSeq" id="WP_262684387.1">
    <property type="nucleotide sequence ID" value="NZ_JAOQIO010000037.1"/>
</dbReference>
<dbReference type="Pfam" id="PF12773">
    <property type="entry name" value="DZR"/>
    <property type="match status" value="1"/>
</dbReference>
<sequence>MITCSSCHNKLPDESLFCNICGNKTKIACRFCGNELPDGSLFCNMCGNKKSSIEDASPVKTTQTTSKSKNIAITIVALLILAIYMVNFFITRENEIQQIKAAQDKQAAEKYPPPPVHIPWLPLVADLPNGYLHTQDRSAYFIRWIVEDNQISGQLEYSSRTYRSSPIRPSDISQITYFKGTIDGNRITFDLKVTYNDSKITEHSGQTWKGHFDDVNNLYIDQIGDKNTSLMVFRTKPVEDYHNAINVLLTSDKKL</sequence>
<accession>A0ABT2UEK3</accession>
<evidence type="ECO:0000313" key="3">
    <source>
        <dbReference type="EMBL" id="MCU6793073.1"/>
    </source>
</evidence>
<protein>
    <submittedName>
        <fullName evidence="3">Zinc ribbon domain-containing protein</fullName>
    </submittedName>
</protein>
<dbReference type="InterPro" id="IPR025874">
    <property type="entry name" value="DZR"/>
</dbReference>
<feature type="transmembrane region" description="Helical" evidence="1">
    <location>
        <begin position="71"/>
        <end position="90"/>
    </location>
</feature>
<evidence type="ECO:0000256" key="1">
    <source>
        <dbReference type="SAM" id="Phobius"/>
    </source>
</evidence>
<name>A0ABT2UEK3_9BACL</name>
<keyword evidence="1" id="KW-0472">Membrane</keyword>
<keyword evidence="1" id="KW-0812">Transmembrane</keyword>
<feature type="domain" description="DZANK-type" evidence="2">
    <location>
        <begin position="4"/>
        <end position="47"/>
    </location>
</feature>
<evidence type="ECO:0000313" key="4">
    <source>
        <dbReference type="Proteomes" id="UP001652445"/>
    </source>
</evidence>
<keyword evidence="1" id="KW-1133">Transmembrane helix</keyword>
<dbReference type="EMBL" id="JAOQIO010000037">
    <property type="protein sequence ID" value="MCU6793073.1"/>
    <property type="molecule type" value="Genomic_DNA"/>
</dbReference>